<sequence>MHGQQRVGIIGGMSWESTALYYREINQQVGKALGNLHSADVVIHSLDFNLVSELQHQHNWEALAELLIISAQALERAGATAIAIATNTMHKLASQVQQAISVPLLNIIDATAQACIQQKLTKVALLGTRFTMQESFYREGLALHQLEVLVPEIDAQDDIHSIIYQQLCKGVIRDSSRQQFLAIMRDLDGHGAQGFVLGCTEISLLISPQFTRHQLLDTTVIHTRQIVQHLLGCQK</sequence>
<dbReference type="EMBL" id="CP031769">
    <property type="protein sequence ID" value="AXR05507.1"/>
    <property type="molecule type" value="Genomic_DNA"/>
</dbReference>
<dbReference type="RefSeq" id="WP_117315521.1">
    <property type="nucleotide sequence ID" value="NZ_CP031769.1"/>
</dbReference>
<organism evidence="3 4">
    <name type="scientific">Salinimonas sediminis</name>
    <dbReference type="NCBI Taxonomy" id="2303538"/>
    <lineage>
        <taxon>Bacteria</taxon>
        <taxon>Pseudomonadati</taxon>
        <taxon>Pseudomonadota</taxon>
        <taxon>Gammaproteobacteria</taxon>
        <taxon>Alteromonadales</taxon>
        <taxon>Alteromonadaceae</taxon>
        <taxon>Alteromonas/Salinimonas group</taxon>
        <taxon>Salinimonas</taxon>
    </lineage>
</organism>
<dbReference type="GO" id="GO:0047661">
    <property type="term" value="F:amino-acid racemase activity"/>
    <property type="evidence" value="ECO:0007669"/>
    <property type="project" value="InterPro"/>
</dbReference>
<gene>
    <name evidence="3" type="ORF">D0Y50_03450</name>
</gene>
<name>A0A346NJ00_9ALTE</name>
<dbReference type="InterPro" id="IPR001920">
    <property type="entry name" value="Asp/Glu_race"/>
</dbReference>
<evidence type="ECO:0000256" key="2">
    <source>
        <dbReference type="ARBA" id="ARBA00023235"/>
    </source>
</evidence>
<dbReference type="SUPFAM" id="SSF53681">
    <property type="entry name" value="Aspartate/glutamate racemase"/>
    <property type="match status" value="2"/>
</dbReference>
<dbReference type="AlphaFoldDB" id="A0A346NJ00"/>
<accession>A0A346NJ00</accession>
<reference evidence="3 4" key="1">
    <citation type="submission" date="2018-08" db="EMBL/GenBank/DDBJ databases">
        <title>Salinimonas sediminis sp. nov., a piezophilic bacterium isolated from a deep-sea sediment sample from the New Britain Trench.</title>
        <authorList>
            <person name="Cao J."/>
        </authorList>
    </citation>
    <scope>NUCLEOTIDE SEQUENCE [LARGE SCALE GENOMIC DNA]</scope>
    <source>
        <strain evidence="3 4">N102</strain>
    </source>
</reference>
<proteinExistence type="inferred from homology"/>
<evidence type="ECO:0000313" key="4">
    <source>
        <dbReference type="Proteomes" id="UP000262073"/>
    </source>
</evidence>
<protein>
    <submittedName>
        <fullName evidence="3">Amino acid racemase</fullName>
        <ecNumber evidence="3">5.1.1.-</ecNumber>
    </submittedName>
</protein>
<keyword evidence="4" id="KW-1185">Reference proteome</keyword>
<dbReference type="NCBIfam" id="TIGR00035">
    <property type="entry name" value="asp_race"/>
    <property type="match status" value="1"/>
</dbReference>
<keyword evidence="2 3" id="KW-0413">Isomerase</keyword>
<dbReference type="InterPro" id="IPR004380">
    <property type="entry name" value="Asp_race"/>
</dbReference>
<evidence type="ECO:0000313" key="3">
    <source>
        <dbReference type="EMBL" id="AXR05507.1"/>
    </source>
</evidence>
<dbReference type="Gene3D" id="3.40.50.1860">
    <property type="match status" value="2"/>
</dbReference>
<dbReference type="KEGG" id="salm:D0Y50_03450"/>
<dbReference type="Pfam" id="PF01177">
    <property type="entry name" value="Asp_Glu_race"/>
    <property type="match status" value="1"/>
</dbReference>
<dbReference type="PANTHER" id="PTHR21198:SF7">
    <property type="entry name" value="ASPARTATE-GLUTAMATE RACEMASE FAMILY"/>
    <property type="match status" value="1"/>
</dbReference>
<dbReference type="Proteomes" id="UP000262073">
    <property type="component" value="Chromosome"/>
</dbReference>
<dbReference type="OrthoDB" id="9803739at2"/>
<dbReference type="InterPro" id="IPR015942">
    <property type="entry name" value="Asp/Glu/hydantoin_racemase"/>
</dbReference>
<comment type="similarity">
    <text evidence="1">Belongs to the aspartate/glutamate racemases family.</text>
</comment>
<dbReference type="EC" id="5.1.1.-" evidence="3"/>
<evidence type="ECO:0000256" key="1">
    <source>
        <dbReference type="ARBA" id="ARBA00007847"/>
    </source>
</evidence>
<dbReference type="PANTHER" id="PTHR21198">
    <property type="entry name" value="GLUTAMATE RACEMASE"/>
    <property type="match status" value="1"/>
</dbReference>